<comment type="similarity">
    <text evidence="2">Belongs to the cytochrome P450 family.</text>
</comment>
<organism evidence="10 11">
    <name type="scientific">Adineta steineri</name>
    <dbReference type="NCBI Taxonomy" id="433720"/>
    <lineage>
        <taxon>Eukaryota</taxon>
        <taxon>Metazoa</taxon>
        <taxon>Spiralia</taxon>
        <taxon>Gnathifera</taxon>
        <taxon>Rotifera</taxon>
        <taxon>Eurotatoria</taxon>
        <taxon>Bdelloidea</taxon>
        <taxon>Adinetida</taxon>
        <taxon>Adinetidae</taxon>
        <taxon>Adineta</taxon>
    </lineage>
</organism>
<evidence type="ECO:0000256" key="4">
    <source>
        <dbReference type="ARBA" id="ARBA00022723"/>
    </source>
</evidence>
<dbReference type="Proteomes" id="UP000663877">
    <property type="component" value="Unassembled WGS sequence"/>
</dbReference>
<dbReference type="GO" id="GO:0016705">
    <property type="term" value="F:oxidoreductase activity, acting on paired donors, with incorporation or reduction of molecular oxygen"/>
    <property type="evidence" value="ECO:0007669"/>
    <property type="project" value="InterPro"/>
</dbReference>
<dbReference type="InterPro" id="IPR050476">
    <property type="entry name" value="Insect_CytP450_Detox"/>
</dbReference>
<name>A0A814TLE5_9BILA</name>
<dbReference type="Proteomes" id="UP000663832">
    <property type="component" value="Unassembled WGS sequence"/>
</dbReference>
<reference evidence="10" key="1">
    <citation type="submission" date="2021-02" db="EMBL/GenBank/DDBJ databases">
        <authorList>
            <person name="Nowell W R."/>
        </authorList>
    </citation>
    <scope>NUCLEOTIDE SEQUENCE</scope>
</reference>
<evidence type="ECO:0000256" key="3">
    <source>
        <dbReference type="ARBA" id="ARBA00022617"/>
    </source>
</evidence>
<evidence type="ECO:0000256" key="2">
    <source>
        <dbReference type="ARBA" id="ARBA00010617"/>
    </source>
</evidence>
<keyword evidence="6" id="KW-0408">Iron</keyword>
<dbReference type="GO" id="GO:0005506">
    <property type="term" value="F:iron ion binding"/>
    <property type="evidence" value="ECO:0007669"/>
    <property type="project" value="InterPro"/>
</dbReference>
<accession>A0A814TLE5</accession>
<dbReference type="Pfam" id="PF00067">
    <property type="entry name" value="p450"/>
    <property type="match status" value="1"/>
</dbReference>
<dbReference type="GO" id="GO:0020037">
    <property type="term" value="F:heme binding"/>
    <property type="evidence" value="ECO:0007669"/>
    <property type="project" value="InterPro"/>
</dbReference>
<feature type="coiled-coil region" evidence="8">
    <location>
        <begin position="278"/>
        <end position="305"/>
    </location>
</feature>
<evidence type="ECO:0000313" key="10">
    <source>
        <dbReference type="EMBL" id="CAF1162431.1"/>
    </source>
</evidence>
<protein>
    <recommendedName>
        <fullName evidence="12">Cytochrome P450</fullName>
    </recommendedName>
</protein>
<dbReference type="EMBL" id="CAJNOM010000161">
    <property type="protein sequence ID" value="CAF1162431.1"/>
    <property type="molecule type" value="Genomic_DNA"/>
</dbReference>
<dbReference type="PANTHER" id="PTHR24292">
    <property type="entry name" value="CYTOCHROME P450"/>
    <property type="match status" value="1"/>
</dbReference>
<keyword evidence="3" id="KW-0349">Heme</keyword>
<sequence length="431" mass="50364">MLLLFLIALILCIGITIYYLLGLRQRYKYFDQRGISTPPYEFFYGHLKTLWNSASYHRQLESWTKEYGKIYGIYEGAVPTLVVSDPNFLQEVFIKQFSSFPGRKPTFGDFRSQSLFSAVGEKWHRFRHVINPAFSSAKLKMMCPLINECVRDTMEKLADHARDGTEFNIFLYYKQMTMDVICRCAFGLDTDLQNNPNNIYFKKLEEIFGRNVRSSGFFKLAKLMPQLANIIAKVLFSIINTKTFINKHVMPWISKKQLNEFPVVWLLNRLREVVDERQKTATSRVDVLQLMLEALNEEKTNDEMQDSSKTNYWLTREEIANNAFIFMLAGYQSTSTALAYATYELARHPKVLQKLQAEIDQLPFNDDDNFDEEMKKYSNYDVVARMPYMDMFISEVLRMYPISNSAIQRCASEDTVVQGIKIDKGNHQRIH</sequence>
<dbReference type="PRINTS" id="PR00463">
    <property type="entry name" value="EP450I"/>
</dbReference>
<keyword evidence="11" id="KW-1185">Reference proteome</keyword>
<evidence type="ECO:0000256" key="1">
    <source>
        <dbReference type="ARBA" id="ARBA00001971"/>
    </source>
</evidence>
<dbReference type="AlphaFoldDB" id="A0A814TLE5"/>
<evidence type="ECO:0000313" key="11">
    <source>
        <dbReference type="Proteomes" id="UP000663832"/>
    </source>
</evidence>
<gene>
    <name evidence="9" type="ORF">BJG266_LOCUS15556</name>
    <name evidence="10" type="ORF">QVE165_LOCUS23635</name>
</gene>
<evidence type="ECO:0000256" key="8">
    <source>
        <dbReference type="SAM" id="Coils"/>
    </source>
</evidence>
<dbReference type="InterPro" id="IPR002401">
    <property type="entry name" value="Cyt_P450_E_grp-I"/>
</dbReference>
<dbReference type="FunFam" id="1.10.630.10:FF:000182">
    <property type="entry name" value="Cytochrome P450 3A4"/>
    <property type="match status" value="1"/>
</dbReference>
<dbReference type="Gene3D" id="1.10.630.10">
    <property type="entry name" value="Cytochrome P450"/>
    <property type="match status" value="1"/>
</dbReference>
<evidence type="ECO:0000313" key="9">
    <source>
        <dbReference type="EMBL" id="CAF0994063.1"/>
    </source>
</evidence>
<keyword evidence="4" id="KW-0479">Metal-binding</keyword>
<dbReference type="OrthoDB" id="1470350at2759"/>
<evidence type="ECO:0000256" key="6">
    <source>
        <dbReference type="ARBA" id="ARBA00023004"/>
    </source>
</evidence>
<comment type="caution">
    <text evidence="10">The sequence shown here is derived from an EMBL/GenBank/DDBJ whole genome shotgun (WGS) entry which is preliminary data.</text>
</comment>
<dbReference type="EMBL" id="CAJNOI010000069">
    <property type="protein sequence ID" value="CAF0994063.1"/>
    <property type="molecule type" value="Genomic_DNA"/>
</dbReference>
<dbReference type="InterPro" id="IPR001128">
    <property type="entry name" value="Cyt_P450"/>
</dbReference>
<dbReference type="InterPro" id="IPR036396">
    <property type="entry name" value="Cyt_P450_sf"/>
</dbReference>
<evidence type="ECO:0000256" key="7">
    <source>
        <dbReference type="ARBA" id="ARBA00023033"/>
    </source>
</evidence>
<keyword evidence="7" id="KW-0503">Monooxygenase</keyword>
<proteinExistence type="inferred from homology"/>
<dbReference type="PRINTS" id="PR00385">
    <property type="entry name" value="P450"/>
</dbReference>
<keyword evidence="5" id="KW-0560">Oxidoreductase</keyword>
<keyword evidence="8" id="KW-0175">Coiled coil</keyword>
<dbReference type="PANTHER" id="PTHR24292:SF102">
    <property type="entry name" value="CYTOCHROME P450 FAMILY-RELATED"/>
    <property type="match status" value="1"/>
</dbReference>
<evidence type="ECO:0000256" key="5">
    <source>
        <dbReference type="ARBA" id="ARBA00023002"/>
    </source>
</evidence>
<dbReference type="GO" id="GO:0004497">
    <property type="term" value="F:monooxygenase activity"/>
    <property type="evidence" value="ECO:0007669"/>
    <property type="project" value="UniProtKB-KW"/>
</dbReference>
<comment type="cofactor">
    <cofactor evidence="1">
        <name>heme</name>
        <dbReference type="ChEBI" id="CHEBI:30413"/>
    </cofactor>
</comment>
<evidence type="ECO:0008006" key="12">
    <source>
        <dbReference type="Google" id="ProtNLM"/>
    </source>
</evidence>
<dbReference type="SUPFAM" id="SSF48264">
    <property type="entry name" value="Cytochrome P450"/>
    <property type="match status" value="1"/>
</dbReference>